<dbReference type="EMBL" id="JAVHNR010000001">
    <property type="protein sequence ID" value="KAK6356349.1"/>
    <property type="molecule type" value="Genomic_DNA"/>
</dbReference>
<feature type="compositionally biased region" description="Basic residues" evidence="1">
    <location>
        <begin position="174"/>
        <end position="183"/>
    </location>
</feature>
<dbReference type="Proteomes" id="UP001313282">
    <property type="component" value="Unassembled WGS sequence"/>
</dbReference>
<keyword evidence="3" id="KW-1185">Reference proteome</keyword>
<evidence type="ECO:0000313" key="2">
    <source>
        <dbReference type="EMBL" id="KAK6356349.1"/>
    </source>
</evidence>
<organism evidence="2 3">
    <name type="scientific">Orbilia javanica</name>
    <dbReference type="NCBI Taxonomy" id="47235"/>
    <lineage>
        <taxon>Eukaryota</taxon>
        <taxon>Fungi</taxon>
        <taxon>Dikarya</taxon>
        <taxon>Ascomycota</taxon>
        <taxon>Pezizomycotina</taxon>
        <taxon>Orbiliomycetes</taxon>
        <taxon>Orbiliales</taxon>
        <taxon>Orbiliaceae</taxon>
        <taxon>Orbilia</taxon>
    </lineage>
</organism>
<evidence type="ECO:0000256" key="1">
    <source>
        <dbReference type="SAM" id="MobiDB-lite"/>
    </source>
</evidence>
<feature type="region of interest" description="Disordered" evidence="1">
    <location>
        <begin position="134"/>
        <end position="195"/>
    </location>
</feature>
<evidence type="ECO:0000313" key="3">
    <source>
        <dbReference type="Proteomes" id="UP001313282"/>
    </source>
</evidence>
<sequence>MVFKERNYRLKKLNNGSWRVSSGYDSDCYEVSKSDHHKSCNKPRDSDCSKRSSSSENCYIHRHQISLDEVSPLKSSNHTEESACGACRGTGHDRRNCPRLIKVSSDGDQKVVTEALQTLQGFISNIINTAKTKKSPKKQTIKKPAIPATKQPTLSEKDKAPESHRWKGKDNKARSVRITRKSSHAPIGVVKNKSKTRTVPRHFDFTLNVD</sequence>
<dbReference type="AlphaFoldDB" id="A0AAN8NCQ5"/>
<reference evidence="2 3" key="1">
    <citation type="submission" date="2019-10" db="EMBL/GenBank/DDBJ databases">
        <authorList>
            <person name="Palmer J.M."/>
        </authorList>
    </citation>
    <scope>NUCLEOTIDE SEQUENCE [LARGE SCALE GENOMIC DNA]</scope>
    <source>
        <strain evidence="2 3">TWF718</strain>
    </source>
</reference>
<protein>
    <submittedName>
        <fullName evidence="2">Uncharacterized protein</fullName>
    </submittedName>
</protein>
<name>A0AAN8NCQ5_9PEZI</name>
<gene>
    <name evidence="2" type="ORF">TWF718_000710</name>
</gene>
<proteinExistence type="predicted"/>
<accession>A0AAN8NCQ5</accession>
<comment type="caution">
    <text evidence="2">The sequence shown here is derived from an EMBL/GenBank/DDBJ whole genome shotgun (WGS) entry which is preliminary data.</text>
</comment>
<feature type="compositionally biased region" description="Basic and acidic residues" evidence="1">
    <location>
        <begin position="155"/>
        <end position="173"/>
    </location>
</feature>
<feature type="region of interest" description="Disordered" evidence="1">
    <location>
        <begin position="69"/>
        <end position="88"/>
    </location>
</feature>